<gene>
    <name evidence="2" type="ordered locus">Bcav_3829</name>
</gene>
<dbReference type="HOGENOM" id="CLU_1585046_0_0_11"/>
<reference evidence="2 3" key="1">
    <citation type="journal article" date="2009" name="Stand. Genomic Sci.">
        <title>Complete genome sequence of Beutenbergia cavernae type strain (HKI 0122).</title>
        <authorList>
            <person name="Land M."/>
            <person name="Pukall R."/>
            <person name="Abt B."/>
            <person name="Goker M."/>
            <person name="Rohde M."/>
            <person name="Glavina Del Rio T."/>
            <person name="Tice H."/>
            <person name="Copeland A."/>
            <person name="Cheng J.F."/>
            <person name="Lucas S."/>
            <person name="Chen F."/>
            <person name="Nolan M."/>
            <person name="Bruce D."/>
            <person name="Goodwin L."/>
            <person name="Pitluck S."/>
            <person name="Ivanova N."/>
            <person name="Mavromatis K."/>
            <person name="Ovchinnikova G."/>
            <person name="Pati A."/>
            <person name="Chen A."/>
            <person name="Palaniappan K."/>
            <person name="Hauser L."/>
            <person name="Chang Y.J."/>
            <person name="Jefferies C.C."/>
            <person name="Saunders E."/>
            <person name="Brettin T."/>
            <person name="Detter J.C."/>
            <person name="Han C."/>
            <person name="Chain P."/>
            <person name="Bristow J."/>
            <person name="Eisen J.A."/>
            <person name="Markowitz V."/>
            <person name="Hugenholtz P."/>
            <person name="Kyrpides N.C."/>
            <person name="Klenk H.P."/>
            <person name="Lapidus A."/>
        </authorList>
    </citation>
    <scope>NUCLEOTIDE SEQUENCE [LARGE SCALE GENOMIC DNA]</scope>
    <source>
        <strain evidence="3">ATCC BAA-8 / DSM 12333 / NBRC 16432</strain>
    </source>
</reference>
<dbReference type="InterPro" id="IPR051531">
    <property type="entry name" value="N-acetyltransferase"/>
</dbReference>
<dbReference type="STRING" id="471853.Bcav_3829"/>
<organism evidence="2 3">
    <name type="scientific">Beutenbergia cavernae (strain ATCC BAA-8 / DSM 12333 / CCUG 43141 / JCM 11478 / NBRC 16432 / NCIMB 13614 / HKI 0122)</name>
    <dbReference type="NCBI Taxonomy" id="471853"/>
    <lineage>
        <taxon>Bacteria</taxon>
        <taxon>Bacillati</taxon>
        <taxon>Actinomycetota</taxon>
        <taxon>Actinomycetes</taxon>
        <taxon>Micrococcales</taxon>
        <taxon>Beutenbergiaceae</taxon>
        <taxon>Beutenbergia</taxon>
    </lineage>
</organism>
<dbReference type="InterPro" id="IPR016181">
    <property type="entry name" value="Acyl_CoA_acyltransferase"/>
</dbReference>
<name>C5C4E7_BEUC1</name>
<evidence type="ECO:0000313" key="2">
    <source>
        <dbReference type="EMBL" id="ACQ82071.1"/>
    </source>
</evidence>
<proteinExistence type="predicted"/>
<dbReference type="eggNOG" id="COG1670">
    <property type="taxonomic scope" value="Bacteria"/>
</dbReference>
<dbReference type="GO" id="GO:0016747">
    <property type="term" value="F:acyltransferase activity, transferring groups other than amino-acyl groups"/>
    <property type="evidence" value="ECO:0007669"/>
    <property type="project" value="InterPro"/>
</dbReference>
<dbReference type="PANTHER" id="PTHR43792:SF1">
    <property type="entry name" value="N-ACETYLTRANSFERASE DOMAIN-CONTAINING PROTEIN"/>
    <property type="match status" value="1"/>
</dbReference>
<keyword evidence="3" id="KW-1185">Reference proteome</keyword>
<dbReference type="KEGG" id="bcv:Bcav_3829"/>
<dbReference type="PANTHER" id="PTHR43792">
    <property type="entry name" value="GNAT FAMILY, PUTATIVE (AFU_ORTHOLOGUE AFUA_3G00765)-RELATED-RELATED"/>
    <property type="match status" value="1"/>
</dbReference>
<dbReference type="EMBL" id="CP001618">
    <property type="protein sequence ID" value="ACQ82071.1"/>
    <property type="molecule type" value="Genomic_DNA"/>
</dbReference>
<evidence type="ECO:0000259" key="1">
    <source>
        <dbReference type="PROSITE" id="PS51186"/>
    </source>
</evidence>
<dbReference type="OrthoDB" id="4946490at2"/>
<dbReference type="Proteomes" id="UP000007962">
    <property type="component" value="Chromosome"/>
</dbReference>
<dbReference type="RefSeq" id="WP_015884308.1">
    <property type="nucleotide sequence ID" value="NC_012669.1"/>
</dbReference>
<dbReference type="InterPro" id="IPR000182">
    <property type="entry name" value="GNAT_dom"/>
</dbReference>
<dbReference type="PROSITE" id="PS51186">
    <property type="entry name" value="GNAT"/>
    <property type="match status" value="1"/>
</dbReference>
<feature type="domain" description="N-acetyltransferase" evidence="1">
    <location>
        <begin position="11"/>
        <end position="161"/>
    </location>
</feature>
<dbReference type="SUPFAM" id="SSF55729">
    <property type="entry name" value="Acyl-CoA N-acyltransferases (Nat)"/>
    <property type="match status" value="1"/>
</dbReference>
<accession>C5C4E7</accession>
<dbReference type="Pfam" id="PF13302">
    <property type="entry name" value="Acetyltransf_3"/>
    <property type="match status" value="1"/>
</dbReference>
<dbReference type="AlphaFoldDB" id="C5C4E7"/>
<dbReference type="Gene3D" id="3.40.630.30">
    <property type="match status" value="1"/>
</dbReference>
<protein>
    <submittedName>
        <fullName evidence="2">GCN5-related protein N-acetyltransferase</fullName>
    </submittedName>
</protein>
<evidence type="ECO:0000313" key="3">
    <source>
        <dbReference type="Proteomes" id="UP000007962"/>
    </source>
</evidence>
<keyword evidence="2" id="KW-0808">Transferase</keyword>
<sequence length="168" mass="17921">MDVPTLAGEAVTLRAWRLEDADWYVTARDDTVFTFTTERRDLTAADVVRAIERARSSATTAAFAIEDERGALVGNLALELDDTAGVSYFLAPAGRGRGLATDAVRTALGWLRSLLVTEVRAVTAADNVASSALLERLGFRPVGDVEHECLGPSTRWALELTTAPAASG</sequence>